<dbReference type="InterPro" id="IPR010729">
    <property type="entry name" value="Ribosomal_uL29_mit"/>
</dbReference>
<comment type="similarity">
    <text evidence="2">Belongs to the universal ribosomal protein uL29 family.</text>
</comment>
<name>A0A7S4I8K1_9EUKA</name>
<sequence length="139" mass="16323">MLEFIDPYEHNSKEDLGVPGRRWRASEIRLKSHSDLQKLWVVLMKERNMLHTARHMHKKRGTDMPYPERIQKVQKSMAVIKRVLAERENRRKLRKKLITLYQHNNPTFNTKGWSQDAAGLWGQAESKATEEQSGATSTQ</sequence>
<dbReference type="Pfam" id="PF06984">
    <property type="entry name" value="MRP-L47"/>
    <property type="match status" value="1"/>
</dbReference>
<feature type="region of interest" description="Disordered" evidence="7">
    <location>
        <begin position="106"/>
        <end position="139"/>
    </location>
</feature>
<evidence type="ECO:0000313" key="8">
    <source>
        <dbReference type="EMBL" id="CAE2221906.1"/>
    </source>
</evidence>
<evidence type="ECO:0000256" key="3">
    <source>
        <dbReference type="ARBA" id="ARBA00022980"/>
    </source>
</evidence>
<evidence type="ECO:0000256" key="1">
    <source>
        <dbReference type="ARBA" id="ARBA00004173"/>
    </source>
</evidence>
<evidence type="ECO:0000256" key="5">
    <source>
        <dbReference type="ARBA" id="ARBA00023274"/>
    </source>
</evidence>
<dbReference type="Gene3D" id="6.10.330.20">
    <property type="match status" value="1"/>
</dbReference>
<dbReference type="GO" id="GO:0005762">
    <property type="term" value="C:mitochondrial large ribosomal subunit"/>
    <property type="evidence" value="ECO:0007669"/>
    <property type="project" value="TreeGrafter"/>
</dbReference>
<evidence type="ECO:0000256" key="6">
    <source>
        <dbReference type="ARBA" id="ARBA00035289"/>
    </source>
</evidence>
<proteinExistence type="inferred from homology"/>
<dbReference type="GO" id="GO:0003735">
    <property type="term" value="F:structural constituent of ribosome"/>
    <property type="evidence" value="ECO:0007669"/>
    <property type="project" value="InterPro"/>
</dbReference>
<comment type="subcellular location">
    <subcellularLocation>
        <location evidence="1">Mitochondrion</location>
    </subcellularLocation>
</comment>
<gene>
    <name evidence="8" type="ORF">CPOL0286_LOCUS9161</name>
</gene>
<keyword evidence="4" id="KW-0496">Mitochondrion</keyword>
<dbReference type="PANTHER" id="PTHR21183:SF18">
    <property type="entry name" value="LARGE RIBOSOMAL SUBUNIT PROTEIN UL29M"/>
    <property type="match status" value="1"/>
</dbReference>
<dbReference type="AlphaFoldDB" id="A0A7S4I8K1"/>
<accession>A0A7S4I8K1</accession>
<protein>
    <recommendedName>
        <fullName evidence="6">Large ribosomal subunit protein uL29m</fullName>
    </recommendedName>
</protein>
<dbReference type="EMBL" id="HBKO01020108">
    <property type="protein sequence ID" value="CAE2221906.1"/>
    <property type="molecule type" value="Transcribed_RNA"/>
</dbReference>
<dbReference type="GO" id="GO:0032543">
    <property type="term" value="P:mitochondrial translation"/>
    <property type="evidence" value="ECO:0007669"/>
    <property type="project" value="TreeGrafter"/>
</dbReference>
<keyword evidence="3" id="KW-0689">Ribosomal protein</keyword>
<dbReference type="PANTHER" id="PTHR21183">
    <property type="entry name" value="RIBOSOMAL PROTEIN L47, MITOCHONDRIAL-RELATED"/>
    <property type="match status" value="1"/>
</dbReference>
<evidence type="ECO:0000256" key="2">
    <source>
        <dbReference type="ARBA" id="ARBA00009254"/>
    </source>
</evidence>
<evidence type="ECO:0000256" key="7">
    <source>
        <dbReference type="SAM" id="MobiDB-lite"/>
    </source>
</evidence>
<dbReference type="InterPro" id="IPR038340">
    <property type="entry name" value="MRP-L47_sf"/>
</dbReference>
<reference evidence="8" key="1">
    <citation type="submission" date="2021-01" db="EMBL/GenBank/DDBJ databases">
        <authorList>
            <person name="Corre E."/>
            <person name="Pelletier E."/>
            <person name="Niang G."/>
            <person name="Scheremetjew M."/>
            <person name="Finn R."/>
            <person name="Kale V."/>
            <person name="Holt S."/>
            <person name="Cochrane G."/>
            <person name="Meng A."/>
            <person name="Brown T."/>
            <person name="Cohen L."/>
        </authorList>
    </citation>
    <scope>NUCLEOTIDE SEQUENCE</scope>
    <source>
        <strain evidence="8">UIO037</strain>
    </source>
</reference>
<organism evidence="8">
    <name type="scientific">Prymnesium polylepis</name>
    <dbReference type="NCBI Taxonomy" id="72548"/>
    <lineage>
        <taxon>Eukaryota</taxon>
        <taxon>Haptista</taxon>
        <taxon>Haptophyta</taxon>
        <taxon>Prymnesiophyceae</taxon>
        <taxon>Prymnesiales</taxon>
        <taxon>Prymnesiaceae</taxon>
        <taxon>Prymnesium</taxon>
    </lineage>
</organism>
<evidence type="ECO:0000256" key="4">
    <source>
        <dbReference type="ARBA" id="ARBA00023128"/>
    </source>
</evidence>
<dbReference type="SUPFAM" id="SSF46561">
    <property type="entry name" value="Ribosomal protein L29 (L29p)"/>
    <property type="match status" value="1"/>
</dbReference>
<keyword evidence="5" id="KW-0687">Ribonucleoprotein</keyword>
<dbReference type="InterPro" id="IPR036049">
    <property type="entry name" value="Ribosomal_uL29_sf"/>
</dbReference>